<sequence>MRVFLAQAPADFCSDAPLDNIVSIDPNGDLVLVVGANLVGSSSTMFNAEKTVAFRVDYRTLARNSSVFKTMFDTKSDNYKPGTSEFGWTEHLPDASPVGLEFLFLVAHYGGFSKVPDSQSLQEIYEIVEMALKYKMFNSLKGKAKPWFFGSYEGVAPNTFLITPSTSATELSKIRSIAITLGHRALTTRVIAYIISGSYIHNGHLHFDGEDLEDPKLDFSSSRIRYLKHNRLKVLREMCNALHSFMRQLQGMAAYDPSLKCPNHRSQNVEEDICESTALGTLERALIRLGEWPLPEPEHMDSWSISTLEAAWCALKIRGFSDAIQKRHRKYECDWASKLHQRIKTAAEILIAFSKKTEDEMKERAAMVGL</sequence>
<dbReference type="EMBL" id="JAQQWM010000003">
    <property type="protein sequence ID" value="KAK8072951.1"/>
    <property type="molecule type" value="Genomic_DNA"/>
</dbReference>
<accession>A0ABR1VRM5</accession>
<keyword evidence="2" id="KW-1185">Reference proteome</keyword>
<proteinExistence type="predicted"/>
<evidence type="ECO:0008006" key="3">
    <source>
        <dbReference type="Google" id="ProtNLM"/>
    </source>
</evidence>
<name>A0ABR1VRM5_9PEZI</name>
<protein>
    <recommendedName>
        <fullName evidence="3">BTB domain-containing protein</fullName>
    </recommendedName>
</protein>
<gene>
    <name evidence="1" type="ORF">PG996_006299</name>
</gene>
<evidence type="ECO:0000313" key="2">
    <source>
        <dbReference type="Proteomes" id="UP001446871"/>
    </source>
</evidence>
<evidence type="ECO:0000313" key="1">
    <source>
        <dbReference type="EMBL" id="KAK8072951.1"/>
    </source>
</evidence>
<reference evidence="1 2" key="1">
    <citation type="submission" date="2023-01" db="EMBL/GenBank/DDBJ databases">
        <title>Analysis of 21 Apiospora genomes using comparative genomics revels a genus with tremendous synthesis potential of carbohydrate active enzymes and secondary metabolites.</title>
        <authorList>
            <person name="Sorensen T."/>
        </authorList>
    </citation>
    <scope>NUCLEOTIDE SEQUENCE [LARGE SCALE GENOMIC DNA]</scope>
    <source>
        <strain evidence="1 2">CBS 83171</strain>
    </source>
</reference>
<comment type="caution">
    <text evidence="1">The sequence shown here is derived from an EMBL/GenBank/DDBJ whole genome shotgun (WGS) entry which is preliminary data.</text>
</comment>
<organism evidence="1 2">
    <name type="scientific">Apiospora saccharicola</name>
    <dbReference type="NCBI Taxonomy" id="335842"/>
    <lineage>
        <taxon>Eukaryota</taxon>
        <taxon>Fungi</taxon>
        <taxon>Dikarya</taxon>
        <taxon>Ascomycota</taxon>
        <taxon>Pezizomycotina</taxon>
        <taxon>Sordariomycetes</taxon>
        <taxon>Xylariomycetidae</taxon>
        <taxon>Amphisphaeriales</taxon>
        <taxon>Apiosporaceae</taxon>
        <taxon>Apiospora</taxon>
    </lineage>
</organism>
<dbReference type="Proteomes" id="UP001446871">
    <property type="component" value="Unassembled WGS sequence"/>
</dbReference>